<dbReference type="InterPro" id="IPR012336">
    <property type="entry name" value="Thioredoxin-like_fold"/>
</dbReference>
<dbReference type="InterPro" id="IPR044142">
    <property type="entry name" value="AhpF_NTD_N"/>
</dbReference>
<feature type="domain" description="FAD/NAD(P)-binding" evidence="3">
    <location>
        <begin position="5"/>
        <end position="296"/>
    </location>
</feature>
<dbReference type="InterPro" id="IPR036249">
    <property type="entry name" value="Thioredoxin-like_sf"/>
</dbReference>
<dbReference type="NCBIfam" id="TIGR03143">
    <property type="entry name" value="AhpF_homolog"/>
    <property type="match status" value="1"/>
</dbReference>
<dbReference type="InterPro" id="IPR050097">
    <property type="entry name" value="Ferredoxin-NADP_redctase_2"/>
</dbReference>
<evidence type="ECO:0000259" key="3">
    <source>
        <dbReference type="Pfam" id="PF07992"/>
    </source>
</evidence>
<dbReference type="InterPro" id="IPR036188">
    <property type="entry name" value="FAD/NAD-bd_sf"/>
</dbReference>
<dbReference type="SUPFAM" id="SSF52833">
    <property type="entry name" value="Thioredoxin-like"/>
    <property type="match status" value="2"/>
</dbReference>
<dbReference type="PRINTS" id="PR00368">
    <property type="entry name" value="FADPNR"/>
</dbReference>
<dbReference type="AlphaFoldDB" id="A0A1H3EUJ3"/>
<gene>
    <name evidence="5" type="ORF">SAMN04488579_10854</name>
</gene>
<sequence length="536" mass="57149">MSNQYDVIIVGGGPAGLSAAIYMARAQYKTLVVEKEHFGGQITITSEVVNYPGVRKTSGTELTEDMRKQAESFGAEFLLAEVSELTLEADIKKVKTDKGTYEAFGVILATGASPRMIGFQGEADFRGRGVAYCATCDGEFFTGKDVFVVGAGFAAAEEAVFLTKYARQVTILAREPDFTCAAAVADEAKNHEKITIHYNTQVVEVDGDTKLRHIIYKNDVTGEITRYDAPAGDTFGVFVFAGYAPANSLFKGQVELDAQGYLVTDLNQKTSIDGVYGAGDICIKNLRQVVTAVSDGAKAATSLEHHVSTLHEKLGIPAFEVKGMKQPEEASPADAGADGGFITAEIRAQLAGVFARFERPVVLKAHVDGTAISEEVSGFVQEVAALSDLLSAEIIQGGEECPAIEICDGAGVPLGFAFHGVPGGHEFNSFVVTLYNAAGPGQPLGEEQFAAIKAISGSHHLQIAISLSCTQCPDLVMAAARMGLENPDITVDVYDLNHFEDLKNKYDIMSVPCMVVDGQDVQFGKKNLDQLIGLLS</sequence>
<dbReference type="Pfam" id="PF07992">
    <property type="entry name" value="Pyr_redox_2"/>
    <property type="match status" value="1"/>
</dbReference>
<dbReference type="OrthoDB" id="9806179at2"/>
<feature type="domain" description="Thioredoxin-like fold" evidence="4">
    <location>
        <begin position="461"/>
        <end position="525"/>
    </location>
</feature>
<evidence type="ECO:0000256" key="1">
    <source>
        <dbReference type="ARBA" id="ARBA00022630"/>
    </source>
</evidence>
<proteinExistence type="predicted"/>
<protein>
    <submittedName>
        <fullName evidence="5">Thioredoxin reductase (NADPH)</fullName>
    </submittedName>
</protein>
<evidence type="ECO:0000256" key="2">
    <source>
        <dbReference type="ARBA" id="ARBA00023002"/>
    </source>
</evidence>
<dbReference type="RefSeq" id="WP_090244633.1">
    <property type="nucleotide sequence ID" value="NZ_FNOU01000008.1"/>
</dbReference>
<dbReference type="EMBL" id="FNOU01000008">
    <property type="protein sequence ID" value="SDX82290.1"/>
    <property type="molecule type" value="Genomic_DNA"/>
</dbReference>
<dbReference type="Gene3D" id="3.40.30.80">
    <property type="match status" value="1"/>
</dbReference>
<keyword evidence="2" id="KW-0560">Oxidoreductase</keyword>
<organism evidence="5 6">
    <name type="scientific">Eubacterium barkeri</name>
    <name type="common">Clostridium barkeri</name>
    <dbReference type="NCBI Taxonomy" id="1528"/>
    <lineage>
        <taxon>Bacteria</taxon>
        <taxon>Bacillati</taxon>
        <taxon>Bacillota</taxon>
        <taxon>Clostridia</taxon>
        <taxon>Eubacteriales</taxon>
        <taxon>Eubacteriaceae</taxon>
        <taxon>Eubacterium</taxon>
    </lineage>
</organism>
<dbReference type="CDD" id="cd02974">
    <property type="entry name" value="AhpF_NTD_N"/>
    <property type="match status" value="1"/>
</dbReference>
<reference evidence="6" key="1">
    <citation type="submission" date="2016-10" db="EMBL/GenBank/DDBJ databases">
        <authorList>
            <person name="Varghese N."/>
            <person name="Submissions S."/>
        </authorList>
    </citation>
    <scope>NUCLEOTIDE SEQUENCE [LARGE SCALE GENOMIC DNA]</scope>
    <source>
        <strain evidence="6">VPI 5359</strain>
    </source>
</reference>
<keyword evidence="6" id="KW-1185">Reference proteome</keyword>
<dbReference type="InterPro" id="IPR017561">
    <property type="entry name" value="AhpF_homologue_put"/>
</dbReference>
<keyword evidence="1" id="KW-0285">Flavoprotein</keyword>
<evidence type="ECO:0000313" key="6">
    <source>
        <dbReference type="Proteomes" id="UP000199652"/>
    </source>
</evidence>
<dbReference type="STRING" id="1528.SAMN04488579_10854"/>
<dbReference type="PRINTS" id="PR00469">
    <property type="entry name" value="PNDRDTASEII"/>
</dbReference>
<dbReference type="InterPro" id="IPR023753">
    <property type="entry name" value="FAD/NAD-binding_dom"/>
</dbReference>
<dbReference type="GO" id="GO:0016491">
    <property type="term" value="F:oxidoreductase activity"/>
    <property type="evidence" value="ECO:0007669"/>
    <property type="project" value="UniProtKB-KW"/>
</dbReference>
<dbReference type="Gene3D" id="3.50.50.60">
    <property type="entry name" value="FAD/NAD(P)-binding domain"/>
    <property type="match status" value="2"/>
</dbReference>
<evidence type="ECO:0000313" key="5">
    <source>
        <dbReference type="EMBL" id="SDX82290.1"/>
    </source>
</evidence>
<dbReference type="SUPFAM" id="SSF51905">
    <property type="entry name" value="FAD/NAD(P)-binding domain"/>
    <property type="match status" value="1"/>
</dbReference>
<accession>A0A1H3EUJ3</accession>
<dbReference type="PANTHER" id="PTHR48105">
    <property type="entry name" value="THIOREDOXIN REDUCTASE 1-RELATED-RELATED"/>
    <property type="match status" value="1"/>
</dbReference>
<name>A0A1H3EUJ3_EUBBA</name>
<dbReference type="Pfam" id="PF13192">
    <property type="entry name" value="Thioredoxin_3"/>
    <property type="match status" value="1"/>
</dbReference>
<evidence type="ECO:0000259" key="4">
    <source>
        <dbReference type="Pfam" id="PF13192"/>
    </source>
</evidence>
<dbReference type="Proteomes" id="UP000199652">
    <property type="component" value="Unassembled WGS sequence"/>
</dbReference>